<proteinExistence type="predicted"/>
<dbReference type="OrthoDB" id="10016977at2759"/>
<dbReference type="SUPFAM" id="SSF47676">
    <property type="entry name" value="Conserved domain common to transcription factors TFIIS, elongin A, CRSP70"/>
    <property type="match status" value="1"/>
</dbReference>
<reference evidence="3" key="1">
    <citation type="submission" date="2021-02" db="EMBL/GenBank/DDBJ databases">
        <authorList>
            <person name="Nowell W R."/>
        </authorList>
    </citation>
    <scope>NUCLEOTIDE SEQUENCE</scope>
</reference>
<gene>
    <name evidence="3" type="ORF">KQP761_LOCUS38881</name>
</gene>
<evidence type="ECO:0000313" key="4">
    <source>
        <dbReference type="Proteomes" id="UP000663834"/>
    </source>
</evidence>
<protein>
    <recommendedName>
        <fullName evidence="2">TFIIS N-terminal domain-containing protein</fullName>
    </recommendedName>
</protein>
<dbReference type="Gene3D" id="1.20.930.10">
    <property type="entry name" value="Conserved domain common to transcription factors TFIIS, elongin A, CRSP70"/>
    <property type="match status" value="1"/>
</dbReference>
<dbReference type="InterPro" id="IPR035441">
    <property type="entry name" value="TFIIS/LEDGF_dom_sf"/>
</dbReference>
<comment type="caution">
    <text evidence="3">The sequence shown here is derived from an EMBL/GenBank/DDBJ whole genome shotgun (WGS) entry which is preliminary data.</text>
</comment>
<evidence type="ECO:0000313" key="3">
    <source>
        <dbReference type="EMBL" id="CAF1686664.1"/>
    </source>
</evidence>
<accession>A0A816HFH4</accession>
<sequence length="273" mass="31366">MSAETATVTTIETIKRKLKKYTALKEHEKVKEYLRKLYKISITAAIIQVKEYLRKLYKISITAAIIQETKIDKAIRHLASNKTANYNGLAKSVLKRWYHKKLLPKSTTVKLAINTNLAIVETNSIDNRRNSDEINESQLSDDNKKRKVLSLAQYLENKKHVLSPSSMMNSTQNKLSNMQIEIINAQFKATTEKLTASAPDLTKILDKNLIETDEINNSRIDFTVRRPAIQQKDTKFHDLWTEDDDDDDDLNMQLQNNQSNTVNSSSVQIQKVR</sequence>
<dbReference type="EMBL" id="CAJNOW010022123">
    <property type="protein sequence ID" value="CAF1686664.1"/>
    <property type="molecule type" value="Genomic_DNA"/>
</dbReference>
<dbReference type="Proteomes" id="UP000663834">
    <property type="component" value="Unassembled WGS sequence"/>
</dbReference>
<dbReference type="InterPro" id="IPR017923">
    <property type="entry name" value="TFIIS_N"/>
</dbReference>
<organism evidence="3 4">
    <name type="scientific">Rotaria magnacalcarata</name>
    <dbReference type="NCBI Taxonomy" id="392030"/>
    <lineage>
        <taxon>Eukaryota</taxon>
        <taxon>Metazoa</taxon>
        <taxon>Spiralia</taxon>
        <taxon>Gnathifera</taxon>
        <taxon>Rotifera</taxon>
        <taxon>Eurotatoria</taxon>
        <taxon>Bdelloidea</taxon>
        <taxon>Philodinida</taxon>
        <taxon>Philodinidae</taxon>
        <taxon>Rotaria</taxon>
    </lineage>
</organism>
<evidence type="ECO:0000256" key="1">
    <source>
        <dbReference type="SAM" id="MobiDB-lite"/>
    </source>
</evidence>
<evidence type="ECO:0000259" key="2">
    <source>
        <dbReference type="Pfam" id="PF08711"/>
    </source>
</evidence>
<feature type="region of interest" description="Disordered" evidence="1">
    <location>
        <begin position="254"/>
        <end position="273"/>
    </location>
</feature>
<feature type="domain" description="TFIIS N-terminal" evidence="2">
    <location>
        <begin position="52"/>
        <end position="97"/>
    </location>
</feature>
<name>A0A816HFH4_9BILA</name>
<dbReference type="AlphaFoldDB" id="A0A816HFH4"/>
<dbReference type="Pfam" id="PF08711">
    <property type="entry name" value="Med26"/>
    <property type="match status" value="1"/>
</dbReference>